<dbReference type="InterPro" id="IPR036872">
    <property type="entry name" value="CH_dom_sf"/>
</dbReference>
<accession>A0A814LW81</accession>
<feature type="domain" description="Calponin-homology (CH)" evidence="3">
    <location>
        <begin position="122"/>
        <end position="226"/>
    </location>
</feature>
<dbReference type="EMBL" id="CAJNOQ010004687">
    <property type="protein sequence ID" value="CAF1070053.1"/>
    <property type="molecule type" value="Genomic_DNA"/>
</dbReference>
<dbReference type="Pfam" id="PF00307">
    <property type="entry name" value="CH"/>
    <property type="match status" value="1"/>
</dbReference>
<dbReference type="AlphaFoldDB" id="A0A814LW81"/>
<dbReference type="Proteomes" id="UP000663829">
    <property type="component" value="Unassembled WGS sequence"/>
</dbReference>
<evidence type="ECO:0000256" key="2">
    <source>
        <dbReference type="SAM" id="Phobius"/>
    </source>
</evidence>
<name>A0A814LW81_9BILA</name>
<keyword evidence="2" id="KW-0812">Transmembrane</keyword>
<comment type="caution">
    <text evidence="4">The sequence shown here is derived from an EMBL/GenBank/DDBJ whole genome shotgun (WGS) entry which is preliminary data.</text>
</comment>
<dbReference type="PROSITE" id="PS50021">
    <property type="entry name" value="CH"/>
    <property type="match status" value="1"/>
</dbReference>
<dbReference type="Gene3D" id="1.10.418.10">
    <property type="entry name" value="Calponin-like domain"/>
    <property type="match status" value="1"/>
</dbReference>
<feature type="region of interest" description="Disordered" evidence="1">
    <location>
        <begin position="604"/>
        <end position="634"/>
    </location>
</feature>
<keyword evidence="2" id="KW-0472">Membrane</keyword>
<evidence type="ECO:0000313" key="4">
    <source>
        <dbReference type="EMBL" id="CAF1070053.1"/>
    </source>
</evidence>
<dbReference type="PANTHER" id="PTHR11915">
    <property type="entry name" value="SPECTRIN/FILAMIN RELATED CYTOSKELETAL PROTEIN"/>
    <property type="match status" value="1"/>
</dbReference>
<proteinExistence type="predicted"/>
<reference evidence="4" key="1">
    <citation type="submission" date="2021-02" db="EMBL/GenBank/DDBJ databases">
        <authorList>
            <person name="Nowell W R."/>
        </authorList>
    </citation>
    <scope>NUCLEOTIDE SEQUENCE</scope>
</reference>
<dbReference type="SUPFAM" id="SSF47576">
    <property type="entry name" value="Calponin-homology domain, CH-domain"/>
    <property type="match status" value="1"/>
</dbReference>
<evidence type="ECO:0000256" key="1">
    <source>
        <dbReference type="SAM" id="MobiDB-lite"/>
    </source>
</evidence>
<keyword evidence="2" id="KW-1133">Transmembrane helix</keyword>
<feature type="compositionally biased region" description="Basic residues" evidence="1">
    <location>
        <begin position="727"/>
        <end position="737"/>
    </location>
</feature>
<dbReference type="EMBL" id="CAJOBC010004687">
    <property type="protein sequence ID" value="CAF3837246.1"/>
    <property type="molecule type" value="Genomic_DNA"/>
</dbReference>
<dbReference type="InterPro" id="IPR001715">
    <property type="entry name" value="CH_dom"/>
</dbReference>
<sequence length="804" mass="91769">MKLINNQQSNIMYDVSDDLRLYNFKNNYFLSSISCNKNYSSPSPITQLSSSSIKREKNYYYCTKNKSNVLCSPFISPSHTTIITTPTNIIPTIIRSSSLKTNNNDDYYEQCRVSLLKSRMDSIQISSFLKFVNYHISKRGQEIHDISKDLSNGQILIDLIEILSSNKLPREKGRTYFHSMRNVQIVLNYLKLDKNLTHLNICPKDVVSGNIKQILALLWLIIKTFNFNGFHLNKNKNYFNEKTLFCGQDRSQLLKWLNDILNKILLTSKQIYIKDFFKKTWFDGYYLSLLCKFICPLSIKYQSLTYGHQCLTLIQQINDDNNNNNRLDACLKLTYLCFNIKIDDDQLLMDENSHKEKVFFSYFCELQQCITHLFTENDFDKLKLNPYSKIIMETIMDNINDSSSSPPNLSLTESIDNDYLICIGENDIINLSSNEQSEVEKQNDFITVTQLQTINENQQNKDVLCKNHSTIVIDEVPVNEIQTVAVPDENSTQNEVIIQADDSIPFRVSNTMVENTEANLDNSACTLKNEKMLSINNEENKTINKNNNEDLIEINKDTELPIVNGTGSDINHPISTVENIEDSQPVLDVVANDSVERIIPVSNNNNTKQKCEKSKRRKKPTPKVVKQKVSDENQNNITGEEIDEISITVTTPEGLSKVAILQEDNNDENQEKSNVLLESEMVTPALEVTQTTSDDGDVMDIAETNTNHFTEKAVDNSVPTESLSLKNKGRKRKKSNNNKKGSVKNEVSHSSSKDLITDAQTSSSFKNIAAIVKKHMHHSSTTTVKYILFLVCLCFSILIIIVHH</sequence>
<evidence type="ECO:0000259" key="3">
    <source>
        <dbReference type="PROSITE" id="PS50021"/>
    </source>
</evidence>
<feature type="region of interest" description="Disordered" evidence="1">
    <location>
        <begin position="715"/>
        <end position="755"/>
    </location>
</feature>
<gene>
    <name evidence="4" type="ORF">GPM918_LOCUS17226</name>
    <name evidence="5" type="ORF">SRO942_LOCUS17225</name>
</gene>
<keyword evidence="6" id="KW-1185">Reference proteome</keyword>
<feature type="transmembrane region" description="Helical" evidence="2">
    <location>
        <begin position="783"/>
        <end position="802"/>
    </location>
</feature>
<evidence type="ECO:0000313" key="5">
    <source>
        <dbReference type="EMBL" id="CAF3837246.1"/>
    </source>
</evidence>
<organism evidence="4 6">
    <name type="scientific">Didymodactylos carnosus</name>
    <dbReference type="NCBI Taxonomy" id="1234261"/>
    <lineage>
        <taxon>Eukaryota</taxon>
        <taxon>Metazoa</taxon>
        <taxon>Spiralia</taxon>
        <taxon>Gnathifera</taxon>
        <taxon>Rotifera</taxon>
        <taxon>Eurotatoria</taxon>
        <taxon>Bdelloidea</taxon>
        <taxon>Philodinida</taxon>
        <taxon>Philodinidae</taxon>
        <taxon>Didymodactylos</taxon>
    </lineage>
</organism>
<evidence type="ECO:0000313" key="6">
    <source>
        <dbReference type="Proteomes" id="UP000663829"/>
    </source>
</evidence>
<dbReference type="Proteomes" id="UP000681722">
    <property type="component" value="Unassembled WGS sequence"/>
</dbReference>
<dbReference type="SMART" id="SM00033">
    <property type="entry name" value="CH"/>
    <property type="match status" value="1"/>
</dbReference>
<dbReference type="OrthoDB" id="18740at2759"/>
<protein>
    <recommendedName>
        <fullName evidence="3">Calponin-homology (CH) domain-containing protein</fullName>
    </recommendedName>
</protein>